<feature type="compositionally biased region" description="Basic and acidic residues" evidence="1">
    <location>
        <begin position="538"/>
        <end position="553"/>
    </location>
</feature>
<dbReference type="EMBL" id="CH445329">
    <property type="protein sequence ID" value="EAT88775.1"/>
    <property type="molecule type" value="Genomic_DNA"/>
</dbReference>
<feature type="region of interest" description="Disordered" evidence="1">
    <location>
        <begin position="232"/>
        <end position="311"/>
    </location>
</feature>
<dbReference type="Proteomes" id="UP000001055">
    <property type="component" value="Unassembled WGS sequence"/>
</dbReference>
<evidence type="ECO:0000256" key="1">
    <source>
        <dbReference type="SAM" id="MobiDB-lite"/>
    </source>
</evidence>
<feature type="compositionally biased region" description="Pro residues" evidence="1">
    <location>
        <begin position="357"/>
        <end position="381"/>
    </location>
</feature>
<feature type="region of interest" description="Disordered" evidence="1">
    <location>
        <begin position="1"/>
        <end position="202"/>
    </location>
</feature>
<sequence length="585" mass="65010">MADPRTIPNPFTKNTQLKRNARGPKWVAAEGEHTTAQRASPGKTAALQMHQSRNQSHSAPVREVHHEGELSPPPMLTAAIYDPSDLQYLPDTQKRRPTVRSWGSLRPSVRDEPEEDVSPRTSMPSQRMRGEPPVSPLSNEPVAWRDSAVSAVDSNSRELDEKERQESHVTVFPNFPYTIKQTEDKPKKTKPTQGPRKPDGVYHSAKAIYAAGPKGEGQKLWKSYQITRKVKQSRNAISEIPRQPLKNIDIPQGRRPSDALGLSAHPATPAQQPVRPPPSEVRIPPRIALPVNEHIFPRKHSDISNTSNTSYEVPIRIDSSIEQYASRSKPLPAFPSLQPAPKSRKQDSSDTHHLAPSKPPFKPLPLVPYPPLPSTPHPNHSPPSKLKDSKPTHWWRTLADKTSESYIPPTKDAKISRPRPITALQNGRTVNVAPSHGGVGGPGAYGHMSEKARGKQKQSQGPIFQWLEKKRHDSETSFGCVGVEGLAERDGLRPEPLFSGTRGGDREVRDTRFYVPVLEVLDEYRDERGSGSGSGGGKGREDDWRRPLIRTHDEDDVSEHDSGVASMKSRIPSSRRISLRAKAFL</sequence>
<feature type="compositionally biased region" description="Polar residues" evidence="1">
    <location>
        <begin position="9"/>
        <end position="18"/>
    </location>
</feature>
<dbReference type="InParanoid" id="Q0UXE4"/>
<evidence type="ECO:0000313" key="3">
    <source>
        <dbReference type="Proteomes" id="UP000001055"/>
    </source>
</evidence>
<feature type="compositionally biased region" description="Basic and acidic residues" evidence="1">
    <location>
        <begin position="155"/>
        <end position="167"/>
    </location>
</feature>
<dbReference type="HOGENOM" id="CLU_557846_0_0_1"/>
<dbReference type="GeneID" id="5970990"/>
<dbReference type="OMA" id="NHRRAND"/>
<feature type="compositionally biased region" description="Basic and acidic residues" evidence="1">
    <location>
        <begin position="344"/>
        <end position="353"/>
    </location>
</feature>
<feature type="compositionally biased region" description="Polar residues" evidence="1">
    <location>
        <begin position="49"/>
        <end position="58"/>
    </location>
</feature>
<evidence type="ECO:0000313" key="2">
    <source>
        <dbReference type="EMBL" id="EAT88775.1"/>
    </source>
</evidence>
<feature type="region of interest" description="Disordered" evidence="1">
    <location>
        <begin position="326"/>
        <end position="392"/>
    </location>
</feature>
<dbReference type="VEuPathDB" id="FungiDB:JI435_035700"/>
<accession>Q0UXE4</accession>
<protein>
    <submittedName>
        <fullName evidence="2">Uncharacterized protein</fullName>
    </submittedName>
</protein>
<dbReference type="KEGG" id="pno:SNOG_03570"/>
<dbReference type="RefSeq" id="XP_001794127.1">
    <property type="nucleotide sequence ID" value="XM_001794075.1"/>
</dbReference>
<proteinExistence type="predicted"/>
<gene>
    <name evidence="2" type="ORF">SNOG_03570</name>
</gene>
<feature type="region of interest" description="Disordered" evidence="1">
    <location>
        <begin position="525"/>
        <end position="573"/>
    </location>
</feature>
<reference evidence="3" key="1">
    <citation type="journal article" date="2007" name="Plant Cell">
        <title>Dothideomycete-plant interactions illuminated by genome sequencing and EST analysis of the wheat pathogen Stagonospora nodorum.</title>
        <authorList>
            <person name="Hane J.K."/>
            <person name="Lowe R.G."/>
            <person name="Solomon P.S."/>
            <person name="Tan K.C."/>
            <person name="Schoch C.L."/>
            <person name="Spatafora J.W."/>
            <person name="Crous P.W."/>
            <person name="Kodira C."/>
            <person name="Birren B.W."/>
            <person name="Galagan J.E."/>
            <person name="Torriani S.F."/>
            <person name="McDonald B.A."/>
            <person name="Oliver R.P."/>
        </authorList>
    </citation>
    <scope>NUCLEOTIDE SEQUENCE [LARGE SCALE GENOMIC DNA]</scope>
    <source>
        <strain evidence="3">SN15 / ATCC MYA-4574 / FGSC 10173</strain>
    </source>
</reference>
<feature type="compositionally biased region" description="Basic and acidic residues" evidence="1">
    <location>
        <begin position="60"/>
        <end position="69"/>
    </location>
</feature>
<organism evidence="2 3">
    <name type="scientific">Phaeosphaeria nodorum (strain SN15 / ATCC MYA-4574 / FGSC 10173)</name>
    <name type="common">Glume blotch fungus</name>
    <name type="synonym">Parastagonospora nodorum</name>
    <dbReference type="NCBI Taxonomy" id="321614"/>
    <lineage>
        <taxon>Eukaryota</taxon>
        <taxon>Fungi</taxon>
        <taxon>Dikarya</taxon>
        <taxon>Ascomycota</taxon>
        <taxon>Pezizomycotina</taxon>
        <taxon>Dothideomycetes</taxon>
        <taxon>Pleosporomycetidae</taxon>
        <taxon>Pleosporales</taxon>
        <taxon>Pleosporineae</taxon>
        <taxon>Phaeosphaeriaceae</taxon>
        <taxon>Parastagonospora</taxon>
    </lineage>
</organism>
<name>Q0UXE4_PHANO</name>
<dbReference type="eggNOG" id="ENOG502RH9N">
    <property type="taxonomic scope" value="Eukaryota"/>
</dbReference>
<dbReference type="AlphaFoldDB" id="Q0UXE4"/>